<dbReference type="InterPro" id="IPR026555">
    <property type="entry name" value="NSL3/Tex30"/>
</dbReference>
<evidence type="ECO:0000259" key="1">
    <source>
        <dbReference type="Pfam" id="PF23154"/>
    </source>
</evidence>
<evidence type="ECO:0000313" key="3">
    <source>
        <dbReference type="Proteomes" id="UP000694407"/>
    </source>
</evidence>
<dbReference type="GO" id="GO:0044545">
    <property type="term" value="C:NSL complex"/>
    <property type="evidence" value="ECO:0007669"/>
    <property type="project" value="TreeGrafter"/>
</dbReference>
<dbReference type="PANTHER" id="PTHR13136:SF16">
    <property type="entry name" value="KAT8 REGULATORY NSL COMPLEX SUBUNIT 3"/>
    <property type="match status" value="1"/>
</dbReference>
<reference evidence="2" key="1">
    <citation type="submission" date="2025-08" db="UniProtKB">
        <authorList>
            <consortium name="Ensembl"/>
        </authorList>
    </citation>
    <scope>IDENTIFICATION</scope>
</reference>
<dbReference type="InterPro" id="IPR056519">
    <property type="entry name" value="KANSL3_1st"/>
</dbReference>
<keyword evidence="3" id="KW-1185">Reference proteome</keyword>
<accession>A0A8C5YVY3</accession>
<proteinExistence type="predicted"/>
<dbReference type="GO" id="GO:0045944">
    <property type="term" value="P:positive regulation of transcription by RNA polymerase II"/>
    <property type="evidence" value="ECO:0007669"/>
    <property type="project" value="TreeGrafter"/>
</dbReference>
<protein>
    <recommendedName>
        <fullName evidence="1">KANSL3 helical domain-containing protein</fullName>
    </recommendedName>
</protein>
<dbReference type="GeneTree" id="ENSGT00390000007636"/>
<dbReference type="Ensembl" id="ENSMMMT00000005653.1">
    <property type="protein sequence ID" value="ENSMMMP00000004967.1"/>
    <property type="gene ID" value="ENSMMMG00000004524.1"/>
</dbReference>
<evidence type="ECO:0000313" key="2">
    <source>
        <dbReference type="Ensembl" id="ENSMMMP00000004967.1"/>
    </source>
</evidence>
<dbReference type="InterPro" id="IPR029058">
    <property type="entry name" value="AB_hydrolase_fold"/>
</dbReference>
<name>A0A8C5YVY3_MARMA</name>
<reference evidence="2" key="2">
    <citation type="submission" date="2025-09" db="UniProtKB">
        <authorList>
            <consortium name="Ensembl"/>
        </authorList>
    </citation>
    <scope>IDENTIFICATION</scope>
</reference>
<dbReference type="PANTHER" id="PTHR13136">
    <property type="entry name" value="TESTIS DEVELOPMENT PROTEIN PRTD"/>
    <property type="match status" value="1"/>
</dbReference>
<dbReference type="Gene3D" id="3.40.50.1820">
    <property type="entry name" value="alpha/beta hydrolase"/>
    <property type="match status" value="1"/>
</dbReference>
<sequence length="561" mass="62734">MARLLPNSACPMVFLDHSYAKPWNAKPDASSAHPTCMTFACLISSPVYIESDVPIDVEMVMSSPMQLYDNQKVCCMMNECEQHIIFARPDADAPPPPEHWEEHVNSRTDWTVAQNTLFNKILKALQSDQLARLANERACNEPVLHHVAVDKCARWVRQALASESWDTKMIQWLHTTLMETLSLPMLAAYMDALQTLKGRIPTLIDRMLVSLNTKTGAKGTEALSLLLKRPWDPAAGVLLHDKGNSLAFLIFITSSGPSNSAFPTSRGHGFWKSQLCCLGKVIPVATHLPKNGSGVGLLQCLEHIIRAVRSKVWEIHRHFPHKPIILIGWNMGALVACQLSGFCLIWRCLGGQYYLTLYPLYDVDDPLFDMKTPVLFVIGQNSLKCHPEAMEDFWEKICVENSLVIIGGADDDLIWVRISKAKKKSEVLSQRMMDRCIQDEIVDFLMGVLTCCKRLMGCEPWHQDAEKKKPHDVACRDLAFEVLEWGSQSASPAAMLPSSPLHSEVEWVGREHSFKNRCSQMPKRDVQWKKSMLTHKPAQGIGSGTSGLSQVLSTAVVSHGS</sequence>
<feature type="domain" description="KANSL3 helical" evidence="1">
    <location>
        <begin position="99"/>
        <end position="210"/>
    </location>
</feature>
<dbReference type="AlphaFoldDB" id="A0A8C5YVY3"/>
<organism evidence="2 3">
    <name type="scientific">Marmota marmota marmota</name>
    <name type="common">Alpine marmot</name>
    <dbReference type="NCBI Taxonomy" id="9994"/>
    <lineage>
        <taxon>Eukaryota</taxon>
        <taxon>Metazoa</taxon>
        <taxon>Chordata</taxon>
        <taxon>Craniata</taxon>
        <taxon>Vertebrata</taxon>
        <taxon>Euteleostomi</taxon>
        <taxon>Mammalia</taxon>
        <taxon>Eutheria</taxon>
        <taxon>Euarchontoglires</taxon>
        <taxon>Glires</taxon>
        <taxon>Rodentia</taxon>
        <taxon>Sciuromorpha</taxon>
        <taxon>Sciuridae</taxon>
        <taxon>Xerinae</taxon>
        <taxon>Marmotini</taxon>
        <taxon>Marmota</taxon>
    </lineage>
</organism>
<dbReference type="Pfam" id="PF23154">
    <property type="entry name" value="KANSL3_1st"/>
    <property type="match status" value="1"/>
</dbReference>
<dbReference type="SUPFAM" id="SSF53474">
    <property type="entry name" value="alpha/beta-Hydrolases"/>
    <property type="match status" value="1"/>
</dbReference>
<dbReference type="Proteomes" id="UP000694407">
    <property type="component" value="Unplaced"/>
</dbReference>